<evidence type="ECO:0000313" key="23">
    <source>
        <dbReference type="EMBL" id="KAK7605401.1"/>
    </source>
</evidence>
<keyword evidence="24" id="KW-1185">Reference proteome</keyword>
<dbReference type="AlphaFoldDB" id="A0AAN9TY47"/>
<evidence type="ECO:0000256" key="11">
    <source>
        <dbReference type="ARBA" id="ARBA00022827"/>
    </source>
</evidence>
<comment type="similarity">
    <text evidence="3">Belongs to the EROs family.</text>
</comment>
<evidence type="ECO:0000256" key="18">
    <source>
        <dbReference type="ARBA" id="ARBA00036637"/>
    </source>
</evidence>
<dbReference type="InterPro" id="IPR007266">
    <property type="entry name" value="Ero1"/>
</dbReference>
<evidence type="ECO:0000256" key="4">
    <source>
        <dbReference type="ARBA" id="ARBA00010613"/>
    </source>
</evidence>
<keyword evidence="13" id="KW-0560">Oxidoreductase</keyword>
<dbReference type="GO" id="GO:0071949">
    <property type="term" value="F:FAD binding"/>
    <property type="evidence" value="ECO:0007669"/>
    <property type="project" value="InterPro"/>
</dbReference>
<feature type="domain" description="CN hydrolase" evidence="22">
    <location>
        <begin position="362"/>
        <end position="607"/>
    </location>
</feature>
<accession>A0AAN9TY47</accession>
<evidence type="ECO:0000256" key="20">
    <source>
        <dbReference type="ARBA" id="ARBA00041576"/>
    </source>
</evidence>
<keyword evidence="10" id="KW-0256">Endoplasmic reticulum</keyword>
<dbReference type="EMBL" id="JBBCAQ010000002">
    <property type="protein sequence ID" value="KAK7605401.1"/>
    <property type="molecule type" value="Genomic_DNA"/>
</dbReference>
<protein>
    <recommendedName>
        <fullName evidence="19">omega-amidase</fullName>
        <ecNumber evidence="19">3.5.1.3</ecNumber>
    </recommendedName>
    <alternativeName>
        <fullName evidence="20">Nitrilase homolog 2</fullName>
    </alternativeName>
</protein>
<dbReference type="PANTHER" id="PTHR12613">
    <property type="entry name" value="ERO1-RELATED"/>
    <property type="match status" value="1"/>
</dbReference>
<comment type="subcellular location">
    <subcellularLocation>
        <location evidence="2">Endoplasmic reticulum membrane</location>
        <topology evidence="2">Peripheral membrane protein</topology>
        <orientation evidence="2">Lumenal side</orientation>
    </subcellularLocation>
</comment>
<dbReference type="Pfam" id="PF04137">
    <property type="entry name" value="ERO1"/>
    <property type="match status" value="1"/>
</dbReference>
<evidence type="ECO:0000256" key="14">
    <source>
        <dbReference type="ARBA" id="ARBA00023136"/>
    </source>
</evidence>
<keyword evidence="9" id="KW-0378">Hydrolase</keyword>
<comment type="cofactor">
    <cofactor evidence="1">
        <name>FAD</name>
        <dbReference type="ChEBI" id="CHEBI:57692"/>
    </cofactor>
</comment>
<evidence type="ECO:0000256" key="12">
    <source>
        <dbReference type="ARBA" id="ARBA00022982"/>
    </source>
</evidence>
<keyword evidence="6" id="KW-0813">Transport</keyword>
<proteinExistence type="inferred from homology"/>
<keyword evidence="11" id="KW-0274">FAD</keyword>
<dbReference type="SUPFAM" id="SSF110019">
    <property type="entry name" value="ERO1-like"/>
    <property type="match status" value="1"/>
</dbReference>
<keyword evidence="17" id="KW-0676">Redox-active center</keyword>
<dbReference type="PROSITE" id="PS01227">
    <property type="entry name" value="UPF0012"/>
    <property type="match status" value="1"/>
</dbReference>
<evidence type="ECO:0000256" key="21">
    <source>
        <dbReference type="ARBA" id="ARBA00048745"/>
    </source>
</evidence>
<evidence type="ECO:0000256" key="15">
    <source>
        <dbReference type="ARBA" id="ARBA00023157"/>
    </source>
</evidence>
<dbReference type="GO" id="GO:0015035">
    <property type="term" value="F:protein-disulfide reductase activity"/>
    <property type="evidence" value="ECO:0007669"/>
    <property type="project" value="InterPro"/>
</dbReference>
<keyword evidence="16" id="KW-0325">Glycoprotein</keyword>
<dbReference type="Proteomes" id="UP001367676">
    <property type="component" value="Unassembled WGS sequence"/>
</dbReference>
<dbReference type="GO" id="GO:0034975">
    <property type="term" value="P:protein folding in endoplasmic reticulum"/>
    <property type="evidence" value="ECO:0007669"/>
    <property type="project" value="InterPro"/>
</dbReference>
<keyword evidence="15" id="KW-1015">Disulfide bond</keyword>
<evidence type="ECO:0000256" key="10">
    <source>
        <dbReference type="ARBA" id="ARBA00022824"/>
    </source>
</evidence>
<comment type="subunit">
    <text evidence="5">May function both as a monomer and a homodimer.</text>
</comment>
<dbReference type="EC" id="3.5.1.3" evidence="19"/>
<evidence type="ECO:0000256" key="13">
    <source>
        <dbReference type="ARBA" id="ARBA00023002"/>
    </source>
</evidence>
<keyword evidence="12" id="KW-0249">Electron transport</keyword>
<evidence type="ECO:0000256" key="7">
    <source>
        <dbReference type="ARBA" id="ARBA00022630"/>
    </source>
</evidence>
<evidence type="ECO:0000256" key="16">
    <source>
        <dbReference type="ARBA" id="ARBA00023180"/>
    </source>
</evidence>
<dbReference type="GO" id="GO:0050152">
    <property type="term" value="F:omega-amidase activity"/>
    <property type="evidence" value="ECO:0007669"/>
    <property type="project" value="UniProtKB-EC"/>
</dbReference>
<dbReference type="InterPro" id="IPR036526">
    <property type="entry name" value="C-N_Hydrolase_sf"/>
</dbReference>
<dbReference type="InterPro" id="IPR045254">
    <property type="entry name" value="Nit1/2_C-N_Hydrolase"/>
</dbReference>
<dbReference type="Gene3D" id="3.60.110.10">
    <property type="entry name" value="Carbon-nitrogen hydrolase"/>
    <property type="match status" value="1"/>
</dbReference>
<reference evidence="23 24" key="1">
    <citation type="submission" date="2024-03" db="EMBL/GenBank/DDBJ databases">
        <title>Adaptation during the transition from Ophiocordyceps entomopathogen to insect associate is accompanied by gene loss and intensified selection.</title>
        <authorList>
            <person name="Ward C.M."/>
            <person name="Onetto C.A."/>
            <person name="Borneman A.R."/>
        </authorList>
    </citation>
    <scope>NUCLEOTIDE SEQUENCE [LARGE SCALE GENOMIC DNA]</scope>
    <source>
        <strain evidence="23">AWRI1</strain>
        <tissue evidence="23">Single Adult Female</tissue>
    </source>
</reference>
<dbReference type="GO" id="GO:0016972">
    <property type="term" value="F:thiol oxidase activity"/>
    <property type="evidence" value="ECO:0007669"/>
    <property type="project" value="InterPro"/>
</dbReference>
<evidence type="ECO:0000256" key="8">
    <source>
        <dbReference type="ARBA" id="ARBA00022729"/>
    </source>
</evidence>
<comment type="caution">
    <text evidence="23">The sequence shown here is derived from an EMBL/GenBank/DDBJ whole genome shotgun (WGS) entry which is preliminary data.</text>
</comment>
<evidence type="ECO:0000256" key="6">
    <source>
        <dbReference type="ARBA" id="ARBA00022448"/>
    </source>
</evidence>
<gene>
    <name evidence="23" type="ORF">V9T40_007259</name>
</gene>
<organism evidence="23 24">
    <name type="scientific">Parthenolecanium corni</name>
    <dbReference type="NCBI Taxonomy" id="536013"/>
    <lineage>
        <taxon>Eukaryota</taxon>
        <taxon>Metazoa</taxon>
        <taxon>Ecdysozoa</taxon>
        <taxon>Arthropoda</taxon>
        <taxon>Hexapoda</taxon>
        <taxon>Insecta</taxon>
        <taxon>Pterygota</taxon>
        <taxon>Neoptera</taxon>
        <taxon>Paraneoptera</taxon>
        <taxon>Hemiptera</taxon>
        <taxon>Sternorrhyncha</taxon>
        <taxon>Coccoidea</taxon>
        <taxon>Coccidae</taxon>
        <taxon>Parthenolecanium</taxon>
    </lineage>
</organism>
<comment type="catalytic activity">
    <reaction evidence="18">
        <text>2-oxoglutaramate + H2O = 2-oxoglutarate + NH4(+)</text>
        <dbReference type="Rhea" id="RHEA:32963"/>
        <dbReference type="ChEBI" id="CHEBI:15377"/>
        <dbReference type="ChEBI" id="CHEBI:16769"/>
        <dbReference type="ChEBI" id="CHEBI:16810"/>
        <dbReference type="ChEBI" id="CHEBI:28938"/>
        <dbReference type="EC" id="3.5.1.3"/>
    </reaction>
    <physiologicalReaction direction="left-to-right" evidence="18">
        <dbReference type="Rhea" id="RHEA:32964"/>
    </physiologicalReaction>
</comment>
<keyword evidence="14" id="KW-0472">Membrane</keyword>
<evidence type="ECO:0000256" key="19">
    <source>
        <dbReference type="ARBA" id="ARBA00039118"/>
    </source>
</evidence>
<name>A0AAN9TY47_9HEMI</name>
<dbReference type="Pfam" id="PF00795">
    <property type="entry name" value="CN_hydrolase"/>
    <property type="match status" value="1"/>
</dbReference>
<evidence type="ECO:0000259" key="22">
    <source>
        <dbReference type="PROSITE" id="PS50263"/>
    </source>
</evidence>
<dbReference type="GO" id="GO:0005789">
    <property type="term" value="C:endoplasmic reticulum membrane"/>
    <property type="evidence" value="ECO:0007669"/>
    <property type="project" value="UniProtKB-SubCell"/>
</dbReference>
<evidence type="ECO:0000256" key="3">
    <source>
        <dbReference type="ARBA" id="ARBA00008277"/>
    </source>
</evidence>
<dbReference type="FunFam" id="3.60.110.10:FF:000002">
    <property type="entry name" value="Nitrilase family member 2"/>
    <property type="match status" value="1"/>
</dbReference>
<keyword evidence="8" id="KW-0732">Signal</keyword>
<evidence type="ECO:0000256" key="1">
    <source>
        <dbReference type="ARBA" id="ARBA00001974"/>
    </source>
</evidence>
<dbReference type="CDD" id="cd07572">
    <property type="entry name" value="nit"/>
    <property type="match status" value="1"/>
</dbReference>
<keyword evidence="7" id="KW-0285">Flavoprotein</keyword>
<evidence type="ECO:0000256" key="17">
    <source>
        <dbReference type="ARBA" id="ARBA00023284"/>
    </source>
</evidence>
<evidence type="ECO:0000256" key="9">
    <source>
        <dbReference type="ARBA" id="ARBA00022801"/>
    </source>
</evidence>
<dbReference type="InterPro" id="IPR001110">
    <property type="entry name" value="UPF0012_CS"/>
</dbReference>
<dbReference type="PROSITE" id="PS50263">
    <property type="entry name" value="CN_HYDROLASE"/>
    <property type="match status" value="1"/>
</dbReference>
<dbReference type="InterPro" id="IPR037192">
    <property type="entry name" value="ERO1-like_sf"/>
</dbReference>
<comment type="similarity">
    <text evidence="4">Belongs to the carbon-nitrogen hydrolase superfamily. NIT1/NIT2 family.</text>
</comment>
<dbReference type="PANTHER" id="PTHR12613:SF0">
    <property type="entry name" value="ERO1-LIKE PROTEIN"/>
    <property type="match status" value="1"/>
</dbReference>
<evidence type="ECO:0000256" key="2">
    <source>
        <dbReference type="ARBA" id="ARBA00004367"/>
    </source>
</evidence>
<dbReference type="SUPFAM" id="SSF56317">
    <property type="entry name" value="Carbon-nitrogen hydrolase"/>
    <property type="match status" value="1"/>
</dbReference>
<comment type="catalytic activity">
    <reaction evidence="21">
        <text>2-oxosuccinamate + H2O = oxaloacetate + NH4(+)</text>
        <dbReference type="Rhea" id="RHEA:59412"/>
        <dbReference type="ChEBI" id="CHEBI:15377"/>
        <dbReference type="ChEBI" id="CHEBI:16452"/>
        <dbReference type="ChEBI" id="CHEBI:28938"/>
        <dbReference type="ChEBI" id="CHEBI:57735"/>
        <dbReference type="EC" id="3.5.1.3"/>
    </reaction>
    <physiologicalReaction direction="left-to-right" evidence="21">
        <dbReference type="Rhea" id="RHEA:59413"/>
    </physiologicalReaction>
</comment>
<evidence type="ECO:0000256" key="5">
    <source>
        <dbReference type="ARBA" id="ARBA00011802"/>
    </source>
</evidence>
<sequence length="635" mass="72923">MKLYVVLIITCFVNGGYKSNFLFELTGKINDCSCDIDVVDEFNNAKIYPRISSLVLKDFFRFYKVNLRRECPFWKDSSHCGIRYCQVESCNEYTEAAQEFDCEETPHQDLGYLNTTISVSSLEDFALWQAYDDAQDLFCRLPDEDGDAQYVDLRLNPERYTGFKGKNAHRIWHVIYKENCFRPENIYEVYIRSSKLTGMCLEKRVFYRVISGLHASINIHLSAKYLLSDKNSNLLSQCGTGLWGPNIEELNRKFAPEFTNGEGPQWIRNLYFLYLLELRALVKASAYLEQEEYYTGNEKEDAETRKAINNFLMIAKEFQFHFNESVMFQETTLDGKSLKEEFRQHFRNISSIMDCVGCDKCFKVALIQLNVTADKPTNIDRALKYVQTAKENSAEIAILPECFNSPYGTKFFPKYAEKIPSGETCRCLSECAKKLSIYIVGGSIPEIESGRLYNTCTVWDPQGKLIAKHRKMHLFDIDIPGKITFKESDALSPGNDITTFETDKCKIGVGICYDVRFPELANIYRKLGCSLIVYPGAFNMTTGPLHWELLFRARACDNQLFVAGVSPARDLTADYHAWGHSIFVNPVAQVEAQAEHEETIIYGIVDLAKIAETRQNIPILKQRRTDVYDISHHHL</sequence>
<evidence type="ECO:0000313" key="24">
    <source>
        <dbReference type="Proteomes" id="UP001367676"/>
    </source>
</evidence>
<dbReference type="InterPro" id="IPR003010">
    <property type="entry name" value="C-N_Hydrolase"/>
</dbReference>